<comment type="caution">
    <text evidence="1">The sequence shown here is derived from an EMBL/GenBank/DDBJ whole genome shotgun (WGS) entry which is preliminary data.</text>
</comment>
<proteinExistence type="predicted"/>
<gene>
    <name evidence="1" type="ORF">WG66_3172</name>
</gene>
<dbReference type="EMBL" id="LATX01000962">
    <property type="protein sequence ID" value="KTB44243.1"/>
    <property type="molecule type" value="Genomic_DNA"/>
</dbReference>
<sequence length="198" mass="23514">MPVFTGSSYAVQAWTNDSPGRFYSRSGTSLQQDGTPTSELHRLPRPRLRERWFPLPMTFFSSPRPLLLTRRWFRKLLRRIVLQRHQSIHPEKEVLIPNEDDDDDTDTRATNRTSAYMDPFLIPHHYRYPLLTPTQRQEFLEKKRLTSREKIRRVLGDEAAEHVSDIGDAWLSWLEYDREVRVLDCFEDREASEVDRAD</sequence>
<evidence type="ECO:0000313" key="2">
    <source>
        <dbReference type="Proteomes" id="UP000054988"/>
    </source>
</evidence>
<name>A0A0W0G6P2_MONRR</name>
<reference evidence="1 2" key="1">
    <citation type="submission" date="2015-12" db="EMBL/GenBank/DDBJ databases">
        <title>Draft genome sequence of Moniliophthora roreri, the causal agent of frosty pod rot of cacao.</title>
        <authorList>
            <person name="Aime M.C."/>
            <person name="Diaz-Valderrama J.R."/>
            <person name="Kijpornyongpan T."/>
            <person name="Phillips-Mora W."/>
        </authorList>
    </citation>
    <scope>NUCLEOTIDE SEQUENCE [LARGE SCALE GENOMIC DNA]</scope>
    <source>
        <strain evidence="1 2">MCA 2952</strain>
    </source>
</reference>
<evidence type="ECO:0000313" key="1">
    <source>
        <dbReference type="EMBL" id="KTB44243.1"/>
    </source>
</evidence>
<dbReference type="AlphaFoldDB" id="A0A0W0G6P2"/>
<dbReference type="Proteomes" id="UP000054988">
    <property type="component" value="Unassembled WGS sequence"/>
</dbReference>
<accession>A0A0W0G6P2</accession>
<protein>
    <submittedName>
        <fullName evidence="1">Uncharacterized protein</fullName>
    </submittedName>
</protein>
<organism evidence="1 2">
    <name type="scientific">Moniliophthora roreri</name>
    <name type="common">Frosty pod rot fungus</name>
    <name type="synonym">Monilia roreri</name>
    <dbReference type="NCBI Taxonomy" id="221103"/>
    <lineage>
        <taxon>Eukaryota</taxon>
        <taxon>Fungi</taxon>
        <taxon>Dikarya</taxon>
        <taxon>Basidiomycota</taxon>
        <taxon>Agaricomycotina</taxon>
        <taxon>Agaricomycetes</taxon>
        <taxon>Agaricomycetidae</taxon>
        <taxon>Agaricales</taxon>
        <taxon>Marasmiineae</taxon>
        <taxon>Marasmiaceae</taxon>
        <taxon>Moniliophthora</taxon>
    </lineage>
</organism>